<dbReference type="InParanoid" id="K5V761"/>
<name>K5V761_PHACS</name>
<protein>
    <submittedName>
        <fullName evidence="1">Uncharacterized protein</fullName>
    </submittedName>
</protein>
<dbReference type="KEGG" id="pco:PHACADRAFT_253054"/>
<keyword evidence="2" id="KW-1185">Reference proteome</keyword>
<reference evidence="1 2" key="1">
    <citation type="journal article" date="2012" name="BMC Genomics">
        <title>Comparative genomics of the white-rot fungi, Phanerochaete carnosa and P. chrysosporium, to elucidate the genetic basis of the distinct wood types they colonize.</title>
        <authorList>
            <person name="Suzuki H."/>
            <person name="MacDonald J."/>
            <person name="Syed K."/>
            <person name="Salamov A."/>
            <person name="Hori C."/>
            <person name="Aerts A."/>
            <person name="Henrissat B."/>
            <person name="Wiebenga A."/>
            <person name="vanKuyk P.A."/>
            <person name="Barry K."/>
            <person name="Lindquist E."/>
            <person name="LaButti K."/>
            <person name="Lapidus A."/>
            <person name="Lucas S."/>
            <person name="Coutinho P."/>
            <person name="Gong Y."/>
            <person name="Samejima M."/>
            <person name="Mahadevan R."/>
            <person name="Abou-Zaid M."/>
            <person name="de Vries R.P."/>
            <person name="Igarashi K."/>
            <person name="Yadav J.S."/>
            <person name="Grigoriev I.V."/>
            <person name="Master E.R."/>
        </authorList>
    </citation>
    <scope>NUCLEOTIDE SEQUENCE [LARGE SCALE GENOMIC DNA]</scope>
    <source>
        <strain evidence="1 2">HHB-10118-sp</strain>
    </source>
</reference>
<dbReference type="EMBL" id="JH930470">
    <property type="protein sequence ID" value="EKM58596.1"/>
    <property type="molecule type" value="Genomic_DNA"/>
</dbReference>
<dbReference type="AlphaFoldDB" id="K5V761"/>
<sequence length="57" mass="6442">MKAPISHTETDIINAEIRTGLLGEWDLAKLDASPKVNTFHLYEDYNRGGRLVLELES</sequence>
<proteinExistence type="predicted"/>
<dbReference type="RefSeq" id="XP_007393903.1">
    <property type="nucleotide sequence ID" value="XM_007393841.1"/>
</dbReference>
<accession>K5V761</accession>
<evidence type="ECO:0000313" key="1">
    <source>
        <dbReference type="EMBL" id="EKM58596.1"/>
    </source>
</evidence>
<organism evidence="1 2">
    <name type="scientific">Phanerochaete carnosa (strain HHB-10118-sp)</name>
    <name type="common">White-rot fungus</name>
    <name type="synonym">Peniophora carnosa</name>
    <dbReference type="NCBI Taxonomy" id="650164"/>
    <lineage>
        <taxon>Eukaryota</taxon>
        <taxon>Fungi</taxon>
        <taxon>Dikarya</taxon>
        <taxon>Basidiomycota</taxon>
        <taxon>Agaricomycotina</taxon>
        <taxon>Agaricomycetes</taxon>
        <taxon>Polyporales</taxon>
        <taxon>Phanerochaetaceae</taxon>
        <taxon>Phanerochaete</taxon>
    </lineage>
</organism>
<dbReference type="Proteomes" id="UP000008370">
    <property type="component" value="Unassembled WGS sequence"/>
</dbReference>
<gene>
    <name evidence="1" type="ORF">PHACADRAFT_253054</name>
</gene>
<dbReference type="GeneID" id="18915656"/>
<evidence type="ECO:0000313" key="2">
    <source>
        <dbReference type="Proteomes" id="UP000008370"/>
    </source>
</evidence>
<dbReference type="HOGENOM" id="CLU_2997184_0_0_1"/>